<dbReference type="NCBIfam" id="TIGR00009">
    <property type="entry name" value="L28"/>
    <property type="match status" value="1"/>
</dbReference>
<dbReference type="GO" id="GO:0022625">
    <property type="term" value="C:cytosolic large ribosomal subunit"/>
    <property type="evidence" value="ECO:0007669"/>
    <property type="project" value="TreeGrafter"/>
</dbReference>
<name>A0A0W0ZHU8_9GAMM</name>
<keyword evidence="2 5" id="KW-0689">Ribosomal protein</keyword>
<organism evidence="6 7">
    <name type="scientific">Legionella steelei</name>
    <dbReference type="NCBI Taxonomy" id="947033"/>
    <lineage>
        <taxon>Bacteria</taxon>
        <taxon>Pseudomonadati</taxon>
        <taxon>Pseudomonadota</taxon>
        <taxon>Gammaproteobacteria</taxon>
        <taxon>Legionellales</taxon>
        <taxon>Legionellaceae</taxon>
        <taxon>Legionella</taxon>
    </lineage>
</organism>
<dbReference type="RefSeq" id="WP_058510789.1">
    <property type="nucleotide sequence ID" value="NZ_DAIOMV010000006.1"/>
</dbReference>
<dbReference type="Gene3D" id="2.30.170.40">
    <property type="entry name" value="Ribosomal protein L28/L24"/>
    <property type="match status" value="1"/>
</dbReference>
<dbReference type="FunFam" id="2.30.170.40:FF:000001">
    <property type="entry name" value="50S ribosomal protein L28"/>
    <property type="match status" value="1"/>
</dbReference>
<evidence type="ECO:0000256" key="4">
    <source>
        <dbReference type="ARBA" id="ARBA00035174"/>
    </source>
</evidence>
<dbReference type="InterPro" id="IPR037147">
    <property type="entry name" value="Ribosomal_bL28_sf"/>
</dbReference>
<keyword evidence="3 5" id="KW-0687">Ribonucleoprotein</keyword>
<dbReference type="AlphaFoldDB" id="A0A0W0ZHU8"/>
<accession>A0A0W0ZHU8</accession>
<dbReference type="OrthoDB" id="9805609at2"/>
<evidence type="ECO:0000256" key="1">
    <source>
        <dbReference type="ARBA" id="ARBA00008760"/>
    </source>
</evidence>
<comment type="caution">
    <text evidence="6">The sequence shown here is derived from an EMBL/GenBank/DDBJ whole genome shotgun (WGS) entry which is preliminary data.</text>
</comment>
<gene>
    <name evidence="5 6" type="primary">rpmB</name>
    <name evidence="6" type="ORF">Lste_1879</name>
</gene>
<proteinExistence type="inferred from homology"/>
<dbReference type="Proteomes" id="UP000054926">
    <property type="component" value="Unassembled WGS sequence"/>
</dbReference>
<dbReference type="InterPro" id="IPR001383">
    <property type="entry name" value="Ribosomal_bL28_bact-type"/>
</dbReference>
<evidence type="ECO:0000256" key="3">
    <source>
        <dbReference type="ARBA" id="ARBA00023274"/>
    </source>
</evidence>
<sequence>MSRVCQVTGKRPMTGNKVSHANNKTKRRFLPNIQNHSFWVEEEKRFVTLKLSTKGMRIVDKLGIKAVLDKLRANGEKV</sequence>
<dbReference type="InterPro" id="IPR026569">
    <property type="entry name" value="Ribosomal_bL28"/>
</dbReference>
<dbReference type="PATRIC" id="fig|947033.5.peg.1995"/>
<reference evidence="6 7" key="1">
    <citation type="submission" date="2015-11" db="EMBL/GenBank/DDBJ databases">
        <title>Genomic analysis of 38 Legionella species identifies large and diverse effector repertoires.</title>
        <authorList>
            <person name="Burstein D."/>
            <person name="Amaro F."/>
            <person name="Zusman T."/>
            <person name="Lifshitz Z."/>
            <person name="Cohen O."/>
            <person name="Gilbert J.A."/>
            <person name="Pupko T."/>
            <person name="Shuman H.A."/>
            <person name="Segal G."/>
        </authorList>
    </citation>
    <scope>NUCLEOTIDE SEQUENCE [LARGE SCALE GENOMIC DNA]</scope>
    <source>
        <strain evidence="6 7">IMVS3376</strain>
    </source>
</reference>
<protein>
    <recommendedName>
        <fullName evidence="4 5">Large ribosomal subunit protein bL28</fullName>
    </recommendedName>
</protein>
<evidence type="ECO:0000256" key="5">
    <source>
        <dbReference type="HAMAP-Rule" id="MF_00373"/>
    </source>
</evidence>
<dbReference type="EMBL" id="LNYY01000019">
    <property type="protein sequence ID" value="KTD68721.1"/>
    <property type="molecule type" value="Genomic_DNA"/>
</dbReference>
<dbReference type="GO" id="GO:0003735">
    <property type="term" value="F:structural constituent of ribosome"/>
    <property type="evidence" value="ECO:0007669"/>
    <property type="project" value="InterPro"/>
</dbReference>
<evidence type="ECO:0000313" key="6">
    <source>
        <dbReference type="EMBL" id="KTD68721.1"/>
    </source>
</evidence>
<dbReference type="PANTHER" id="PTHR13528">
    <property type="entry name" value="39S RIBOSOMAL PROTEIN L28, MITOCHONDRIAL"/>
    <property type="match status" value="1"/>
</dbReference>
<comment type="similarity">
    <text evidence="1 5">Belongs to the bacterial ribosomal protein bL28 family.</text>
</comment>
<dbReference type="PANTHER" id="PTHR13528:SF2">
    <property type="entry name" value="LARGE RIBOSOMAL SUBUNIT PROTEIN BL28M"/>
    <property type="match status" value="1"/>
</dbReference>
<dbReference type="GO" id="GO:0006412">
    <property type="term" value="P:translation"/>
    <property type="evidence" value="ECO:0007669"/>
    <property type="project" value="UniProtKB-UniRule"/>
</dbReference>
<dbReference type="STRING" id="947033.Lste_1879"/>
<evidence type="ECO:0000313" key="7">
    <source>
        <dbReference type="Proteomes" id="UP000054926"/>
    </source>
</evidence>
<evidence type="ECO:0000256" key="2">
    <source>
        <dbReference type="ARBA" id="ARBA00022980"/>
    </source>
</evidence>
<dbReference type="Pfam" id="PF00830">
    <property type="entry name" value="Ribosomal_L28"/>
    <property type="match status" value="1"/>
</dbReference>
<dbReference type="InterPro" id="IPR034704">
    <property type="entry name" value="Ribosomal_bL28/bL31-like_sf"/>
</dbReference>
<keyword evidence="7" id="KW-1185">Reference proteome</keyword>
<dbReference type="SUPFAM" id="SSF143800">
    <property type="entry name" value="L28p-like"/>
    <property type="match status" value="1"/>
</dbReference>
<dbReference type="HAMAP" id="MF_00373">
    <property type="entry name" value="Ribosomal_bL28"/>
    <property type="match status" value="1"/>
</dbReference>